<dbReference type="InterPro" id="IPR013324">
    <property type="entry name" value="RNA_pol_sigma_r3/r4-like"/>
</dbReference>
<dbReference type="AlphaFoldDB" id="A0A2S7F642"/>
<dbReference type="NCBIfam" id="TIGR02937">
    <property type="entry name" value="sigma70-ECF"/>
    <property type="match status" value="1"/>
</dbReference>
<dbReference type="SUPFAM" id="SSF88659">
    <property type="entry name" value="Sigma3 and sigma4 domains of RNA polymerase sigma factors"/>
    <property type="match status" value="1"/>
</dbReference>
<dbReference type="GO" id="GO:0003677">
    <property type="term" value="F:DNA binding"/>
    <property type="evidence" value="ECO:0007669"/>
    <property type="project" value="UniProtKB-KW"/>
</dbReference>
<proteinExistence type="inferred from homology"/>
<evidence type="ECO:0000256" key="6">
    <source>
        <dbReference type="RuleBase" id="RU000716"/>
    </source>
</evidence>
<evidence type="ECO:0000256" key="2">
    <source>
        <dbReference type="ARBA" id="ARBA00023015"/>
    </source>
</evidence>
<evidence type="ECO:0000256" key="1">
    <source>
        <dbReference type="ARBA" id="ARBA00010641"/>
    </source>
</evidence>
<dbReference type="SUPFAM" id="SSF88946">
    <property type="entry name" value="Sigma2 domain of RNA polymerase sigma factors"/>
    <property type="match status" value="1"/>
</dbReference>
<evidence type="ECO:0000256" key="3">
    <source>
        <dbReference type="ARBA" id="ARBA00023082"/>
    </source>
</evidence>
<dbReference type="PANTHER" id="PTHR43133:SF60">
    <property type="entry name" value="RNA POLYMERASE SIGMA FACTOR SIGV"/>
    <property type="match status" value="1"/>
</dbReference>
<name>A0A2S7F642_CLOBU</name>
<dbReference type="Gene3D" id="1.10.10.10">
    <property type="entry name" value="Winged helix-like DNA-binding domain superfamily/Winged helix DNA-binding domain"/>
    <property type="match status" value="1"/>
</dbReference>
<dbReference type="InterPro" id="IPR013325">
    <property type="entry name" value="RNA_pol_sigma_r2"/>
</dbReference>
<evidence type="ECO:0000256" key="5">
    <source>
        <dbReference type="ARBA" id="ARBA00023163"/>
    </source>
</evidence>
<dbReference type="Pfam" id="PF04542">
    <property type="entry name" value="Sigma70_r2"/>
    <property type="match status" value="1"/>
</dbReference>
<keyword evidence="2 6" id="KW-0805">Transcription regulation</keyword>
<feature type="domain" description="RNA polymerase sigma factor 70 region 4 type 2" evidence="8">
    <location>
        <begin position="103"/>
        <end position="154"/>
    </location>
</feature>
<feature type="domain" description="RNA polymerase sigma-70 region 2" evidence="7">
    <location>
        <begin position="17"/>
        <end position="80"/>
    </location>
</feature>
<dbReference type="InterPro" id="IPR014284">
    <property type="entry name" value="RNA_pol_sigma-70_dom"/>
</dbReference>
<gene>
    <name evidence="9" type="ORF">AWN73_19645</name>
</gene>
<evidence type="ECO:0000313" key="9">
    <source>
        <dbReference type="EMBL" id="PPV12171.1"/>
    </source>
</evidence>
<sequence length="161" mass="19175">MLAILKRKKVEKYLIENREYYYRLAYSYVKNEADSLDIIQESIIKALTSIESLKEIEKVKSWFYKIVIRTSIDYIRKNKKYNDMVDISEIINNGKSDEYKDLDLYKALDELDETYKTIIILRYFEDMKINDIADILDENPNTVKTRLYAGLKKLKIDIGEC</sequence>
<reference evidence="9 10" key="1">
    <citation type="submission" date="2016-01" db="EMBL/GenBank/DDBJ databases">
        <title>Characterization of the Clostridium difficile lineages that are prevalent in Hong Kong and China.</title>
        <authorList>
            <person name="Kwok J.S.-L."/>
            <person name="Lam W.-Y."/>
            <person name="Ip M."/>
            <person name="Chan T.-F."/>
            <person name="Hawkey P.M."/>
            <person name="Tsui S.K.-W."/>
        </authorList>
    </citation>
    <scope>NUCLEOTIDE SEQUENCE [LARGE SCALE GENOMIC DNA]</scope>
    <source>
        <strain evidence="9 10">300064</strain>
    </source>
</reference>
<dbReference type="InterPro" id="IPR000838">
    <property type="entry name" value="RNA_pol_sigma70_ECF_CS"/>
</dbReference>
<dbReference type="CDD" id="cd06171">
    <property type="entry name" value="Sigma70_r4"/>
    <property type="match status" value="1"/>
</dbReference>
<dbReference type="GO" id="GO:0006950">
    <property type="term" value="P:response to stress"/>
    <property type="evidence" value="ECO:0007669"/>
    <property type="project" value="UniProtKB-ARBA"/>
</dbReference>
<dbReference type="GO" id="GO:0016987">
    <property type="term" value="F:sigma factor activity"/>
    <property type="evidence" value="ECO:0007669"/>
    <property type="project" value="UniProtKB-KW"/>
</dbReference>
<comment type="caution">
    <text evidence="9">The sequence shown here is derived from an EMBL/GenBank/DDBJ whole genome shotgun (WGS) entry which is preliminary data.</text>
</comment>
<dbReference type="Gene3D" id="1.10.1740.10">
    <property type="match status" value="1"/>
</dbReference>
<evidence type="ECO:0000256" key="4">
    <source>
        <dbReference type="ARBA" id="ARBA00023125"/>
    </source>
</evidence>
<dbReference type="Pfam" id="PF08281">
    <property type="entry name" value="Sigma70_r4_2"/>
    <property type="match status" value="1"/>
</dbReference>
<accession>A0A2S7F642</accession>
<comment type="similarity">
    <text evidence="1 6">Belongs to the sigma-70 factor family. ECF subfamily.</text>
</comment>
<evidence type="ECO:0000259" key="8">
    <source>
        <dbReference type="Pfam" id="PF08281"/>
    </source>
</evidence>
<dbReference type="PANTHER" id="PTHR43133">
    <property type="entry name" value="RNA POLYMERASE ECF-TYPE SIGMA FACTO"/>
    <property type="match status" value="1"/>
</dbReference>
<protein>
    <recommendedName>
        <fullName evidence="6">RNA polymerase sigma factor</fullName>
    </recommendedName>
</protein>
<organism evidence="9 10">
    <name type="scientific">Clostridium butyricum</name>
    <dbReference type="NCBI Taxonomy" id="1492"/>
    <lineage>
        <taxon>Bacteria</taxon>
        <taxon>Bacillati</taxon>
        <taxon>Bacillota</taxon>
        <taxon>Clostridia</taxon>
        <taxon>Eubacteriales</taxon>
        <taxon>Clostridiaceae</taxon>
        <taxon>Clostridium</taxon>
    </lineage>
</organism>
<evidence type="ECO:0000313" key="10">
    <source>
        <dbReference type="Proteomes" id="UP000238081"/>
    </source>
</evidence>
<dbReference type="InterPro" id="IPR007627">
    <property type="entry name" value="RNA_pol_sigma70_r2"/>
</dbReference>
<evidence type="ECO:0000259" key="7">
    <source>
        <dbReference type="Pfam" id="PF04542"/>
    </source>
</evidence>
<keyword evidence="3 6" id="KW-0731">Sigma factor</keyword>
<dbReference type="PROSITE" id="PS01063">
    <property type="entry name" value="SIGMA70_ECF"/>
    <property type="match status" value="1"/>
</dbReference>
<dbReference type="RefSeq" id="WP_104675689.1">
    <property type="nucleotide sequence ID" value="NZ_LRDH01000157.1"/>
</dbReference>
<dbReference type="InterPro" id="IPR036388">
    <property type="entry name" value="WH-like_DNA-bd_sf"/>
</dbReference>
<dbReference type="InterPro" id="IPR039425">
    <property type="entry name" value="RNA_pol_sigma-70-like"/>
</dbReference>
<dbReference type="GO" id="GO:0006352">
    <property type="term" value="P:DNA-templated transcription initiation"/>
    <property type="evidence" value="ECO:0007669"/>
    <property type="project" value="InterPro"/>
</dbReference>
<dbReference type="Proteomes" id="UP000238081">
    <property type="component" value="Unassembled WGS sequence"/>
</dbReference>
<dbReference type="InterPro" id="IPR013249">
    <property type="entry name" value="RNA_pol_sigma70_r4_t2"/>
</dbReference>
<keyword evidence="4 6" id="KW-0238">DNA-binding</keyword>
<dbReference type="EMBL" id="LRDH01000157">
    <property type="protein sequence ID" value="PPV12171.1"/>
    <property type="molecule type" value="Genomic_DNA"/>
</dbReference>
<keyword evidence="5 6" id="KW-0804">Transcription</keyword>